<organism evidence="1 2">
    <name type="scientific">Streptomyces cirratus</name>
    <dbReference type="NCBI Taxonomy" id="68187"/>
    <lineage>
        <taxon>Bacteria</taxon>
        <taxon>Bacillati</taxon>
        <taxon>Actinomycetota</taxon>
        <taxon>Actinomycetes</taxon>
        <taxon>Kitasatosporales</taxon>
        <taxon>Streptomycetaceae</taxon>
        <taxon>Streptomyces</taxon>
    </lineage>
</organism>
<protein>
    <recommendedName>
        <fullName evidence="3">DUF4404 family protein</fullName>
    </recommendedName>
</protein>
<reference evidence="2" key="1">
    <citation type="journal article" date="2019" name="Int. J. Syst. Evol. Microbiol.">
        <title>The Global Catalogue of Microorganisms (GCM) 10K type strain sequencing project: providing services to taxonomists for standard genome sequencing and annotation.</title>
        <authorList>
            <consortium name="The Broad Institute Genomics Platform"/>
            <consortium name="The Broad Institute Genome Sequencing Center for Infectious Disease"/>
            <person name="Wu L."/>
            <person name="Ma J."/>
        </authorList>
    </citation>
    <scope>NUCLEOTIDE SEQUENCE [LARGE SCALE GENOMIC DNA]</scope>
    <source>
        <strain evidence="2">JCM 4738</strain>
    </source>
</reference>
<comment type="caution">
    <text evidence="1">The sequence shown here is derived from an EMBL/GenBank/DDBJ whole genome shotgun (WGS) entry which is preliminary data.</text>
</comment>
<evidence type="ECO:0008006" key="3">
    <source>
        <dbReference type="Google" id="ProtNLM"/>
    </source>
</evidence>
<keyword evidence="2" id="KW-1185">Reference proteome</keyword>
<evidence type="ECO:0000313" key="1">
    <source>
        <dbReference type="EMBL" id="GHB51196.1"/>
    </source>
</evidence>
<evidence type="ECO:0000313" key="2">
    <source>
        <dbReference type="Proteomes" id="UP000642673"/>
    </source>
</evidence>
<dbReference type="Proteomes" id="UP000642673">
    <property type="component" value="Unassembled WGS sequence"/>
</dbReference>
<dbReference type="InterPro" id="IPR025516">
    <property type="entry name" value="DUF4404"/>
</dbReference>
<accession>A0ABQ3EQ82</accession>
<sequence length="92" mass="10068">MREDPVSVQDLRHQLRSLRRQLDEQPGLSLQERDDIHALIDRIEDRLRTGDAGPHAGLTGGVTRAAERFEAGHPKVAGTLRSIGVALANIGI</sequence>
<dbReference type="EMBL" id="BMVP01000003">
    <property type="protein sequence ID" value="GHB51196.1"/>
    <property type="molecule type" value="Genomic_DNA"/>
</dbReference>
<proteinExistence type="predicted"/>
<name>A0ABQ3EQ82_9ACTN</name>
<dbReference type="Pfam" id="PF14357">
    <property type="entry name" value="DUF4404"/>
    <property type="match status" value="1"/>
</dbReference>
<gene>
    <name evidence="1" type="ORF">GCM10010347_21180</name>
</gene>